<dbReference type="Proteomes" id="UP000274504">
    <property type="component" value="Unassembled WGS sequence"/>
</dbReference>
<evidence type="ECO:0000313" key="5">
    <source>
        <dbReference type="WBParaSite" id="HDID_0000211401-mRNA-1"/>
    </source>
</evidence>
<name>A0A0R3SC48_HYMDI</name>
<feature type="compositionally biased region" description="Polar residues" evidence="1">
    <location>
        <begin position="215"/>
        <end position="229"/>
    </location>
</feature>
<evidence type="ECO:0000256" key="1">
    <source>
        <dbReference type="SAM" id="MobiDB-lite"/>
    </source>
</evidence>
<accession>A0A0R3SC48</accession>
<feature type="domain" description="Dynein axonemal assembly factor 11-like CS" evidence="2">
    <location>
        <begin position="76"/>
        <end position="169"/>
    </location>
</feature>
<feature type="region of interest" description="Disordered" evidence="1">
    <location>
        <begin position="179"/>
        <end position="265"/>
    </location>
</feature>
<gene>
    <name evidence="3" type="ORF">HDID_LOCUS2115</name>
</gene>
<reference evidence="5" key="1">
    <citation type="submission" date="2017-02" db="UniProtKB">
        <authorList>
            <consortium name="WormBaseParasite"/>
        </authorList>
    </citation>
    <scope>IDENTIFICATION</scope>
</reference>
<dbReference type="WBParaSite" id="HDID_0000211401-mRNA-1">
    <property type="protein sequence ID" value="HDID_0000211401-mRNA-1"/>
    <property type="gene ID" value="HDID_0000211401"/>
</dbReference>
<protein>
    <submittedName>
        <fullName evidence="5">Protein lethal(2)essential for life</fullName>
    </submittedName>
</protein>
<reference evidence="3 4" key="2">
    <citation type="submission" date="2018-11" db="EMBL/GenBank/DDBJ databases">
        <authorList>
            <consortium name="Pathogen Informatics"/>
        </authorList>
    </citation>
    <scope>NUCLEOTIDE SEQUENCE [LARGE SCALE GENOMIC DNA]</scope>
</reference>
<feature type="compositionally biased region" description="Basic and acidic residues" evidence="1">
    <location>
        <begin position="195"/>
        <end position="209"/>
    </location>
</feature>
<dbReference type="AlphaFoldDB" id="A0A0R3SC48"/>
<dbReference type="STRING" id="6216.A0A0R3SC48"/>
<dbReference type="InterPro" id="IPR056496">
    <property type="entry name" value="CS_DNAAF11_C"/>
</dbReference>
<dbReference type="EMBL" id="UYSG01000476">
    <property type="protein sequence ID" value="VDL19576.1"/>
    <property type="molecule type" value="Genomic_DNA"/>
</dbReference>
<organism evidence="5">
    <name type="scientific">Hymenolepis diminuta</name>
    <name type="common">Rat tapeworm</name>
    <dbReference type="NCBI Taxonomy" id="6216"/>
    <lineage>
        <taxon>Eukaryota</taxon>
        <taxon>Metazoa</taxon>
        <taxon>Spiralia</taxon>
        <taxon>Lophotrochozoa</taxon>
        <taxon>Platyhelminthes</taxon>
        <taxon>Cestoda</taxon>
        <taxon>Eucestoda</taxon>
        <taxon>Cyclophyllidea</taxon>
        <taxon>Hymenolepididae</taxon>
        <taxon>Hymenolepis</taxon>
    </lineage>
</organism>
<evidence type="ECO:0000259" key="2">
    <source>
        <dbReference type="Pfam" id="PF23602"/>
    </source>
</evidence>
<dbReference type="OrthoDB" id="10250990at2759"/>
<evidence type="ECO:0000313" key="4">
    <source>
        <dbReference type="Proteomes" id="UP000274504"/>
    </source>
</evidence>
<dbReference type="Pfam" id="PF23602">
    <property type="entry name" value="CS_DNAAF11_C"/>
    <property type="match status" value="1"/>
</dbReference>
<sequence length="265" mass="30716">MVRSKLKLLYIYILEVTKDLVRKRAEHNEGEICTLEELTLHQQDIEKNIEKLAEEFWQEKSPFTPESRLETYEFIKLQKEQKPDAPAKSEVDFKLYEENTESGRCFVLDLAAFKNMDTSLIDCDVQANYIRVTLRNKVFQLALHEEVHPDKSSVQRSRVTGRLLIRMPQVKTSSIIEPFTTTKSKRTTDLTKQSAGKEEERSNEARSNHLEVGVSKSSVDWRNITNSGHSYVRQDMKTKNQSAVIRKERENSPSFVDNPNVPPLE</sequence>
<evidence type="ECO:0000313" key="3">
    <source>
        <dbReference type="EMBL" id="VDL19576.1"/>
    </source>
</evidence>
<proteinExistence type="predicted"/>